<dbReference type="SUPFAM" id="SSF55144">
    <property type="entry name" value="LigT-like"/>
    <property type="match status" value="1"/>
</dbReference>
<protein>
    <submittedName>
        <fullName evidence="1">2'-5' RNA ligase superfamily protein</fullName>
    </submittedName>
</protein>
<proteinExistence type="predicted"/>
<sequence>MVHIPEYSLVIRPPQPIIETVAELKKRLRAEIGWFGSANSQAHVTVFNFDATPDELPVWKDNISQFCETIIPQEVVFDHFDAFPPRTFFIAPDGKSMRYLNEVIVRFSRFIKVKPQAHAHLSVARSLKEGQLEQAKNLFTDEPLYFEFLCDALTLRQFDHESKQYANIIGRFAFTGTKELDLLF</sequence>
<evidence type="ECO:0000313" key="1">
    <source>
        <dbReference type="EMBL" id="SCY90672.1"/>
    </source>
</evidence>
<dbReference type="Pfam" id="PF13563">
    <property type="entry name" value="2_5_RNA_ligase2"/>
    <property type="match status" value="1"/>
</dbReference>
<dbReference type="RefSeq" id="WP_091145559.1">
    <property type="nucleotide sequence ID" value="NZ_FMVF01000015.1"/>
</dbReference>
<dbReference type="Gene3D" id="3.90.1140.10">
    <property type="entry name" value="Cyclic phosphodiesterase"/>
    <property type="match status" value="1"/>
</dbReference>
<organism evidence="1 2">
    <name type="scientific">Flavobacterium caeni</name>
    <dbReference type="NCBI Taxonomy" id="490189"/>
    <lineage>
        <taxon>Bacteria</taxon>
        <taxon>Pseudomonadati</taxon>
        <taxon>Bacteroidota</taxon>
        <taxon>Flavobacteriia</taxon>
        <taxon>Flavobacteriales</taxon>
        <taxon>Flavobacteriaceae</taxon>
        <taxon>Flavobacterium</taxon>
    </lineage>
</organism>
<dbReference type="OrthoDB" id="980044at2"/>
<dbReference type="Proteomes" id="UP000199354">
    <property type="component" value="Unassembled WGS sequence"/>
</dbReference>
<accession>A0A1G5JQH0</accession>
<evidence type="ECO:0000313" key="2">
    <source>
        <dbReference type="Proteomes" id="UP000199354"/>
    </source>
</evidence>
<dbReference type="STRING" id="490189.SAMN02927903_02852"/>
<reference evidence="1 2" key="1">
    <citation type="submission" date="2016-10" db="EMBL/GenBank/DDBJ databases">
        <authorList>
            <person name="de Groot N.N."/>
        </authorList>
    </citation>
    <scope>NUCLEOTIDE SEQUENCE [LARGE SCALE GENOMIC DNA]</scope>
    <source>
        <strain evidence="1 2">CGMCC 1.7031</strain>
    </source>
</reference>
<dbReference type="GO" id="GO:0016874">
    <property type="term" value="F:ligase activity"/>
    <property type="evidence" value="ECO:0007669"/>
    <property type="project" value="UniProtKB-KW"/>
</dbReference>
<keyword evidence="1" id="KW-0436">Ligase</keyword>
<keyword evidence="2" id="KW-1185">Reference proteome</keyword>
<name>A0A1G5JQH0_9FLAO</name>
<dbReference type="InterPro" id="IPR009097">
    <property type="entry name" value="Cyclic_Pdiesterase"/>
</dbReference>
<gene>
    <name evidence="1" type="ORF">SAMN02927903_02852</name>
</gene>
<dbReference type="EMBL" id="FMVF01000015">
    <property type="protein sequence ID" value="SCY90672.1"/>
    <property type="molecule type" value="Genomic_DNA"/>
</dbReference>
<dbReference type="AlphaFoldDB" id="A0A1G5JQH0"/>